<dbReference type="PANTHER" id="PTHR31061">
    <property type="entry name" value="LD22376P"/>
    <property type="match status" value="1"/>
</dbReference>
<name>A0A1G9KYT9_9BACT</name>
<dbReference type="PANTHER" id="PTHR31061:SF24">
    <property type="entry name" value="LD22376P"/>
    <property type="match status" value="1"/>
</dbReference>
<dbReference type="RefSeq" id="WP_093198999.1">
    <property type="nucleotide sequence ID" value="NZ_FNGS01000002.1"/>
</dbReference>
<feature type="transmembrane region" description="Helical" evidence="1">
    <location>
        <begin position="337"/>
        <end position="358"/>
    </location>
</feature>
<keyword evidence="1" id="KW-0812">Transmembrane</keyword>
<dbReference type="Proteomes" id="UP000198901">
    <property type="component" value="Unassembled WGS sequence"/>
</dbReference>
<feature type="transmembrane region" description="Helical" evidence="1">
    <location>
        <begin position="78"/>
        <end position="100"/>
    </location>
</feature>
<feature type="transmembrane region" description="Helical" evidence="1">
    <location>
        <begin position="306"/>
        <end position="325"/>
    </location>
</feature>
<feature type="transmembrane region" description="Helical" evidence="1">
    <location>
        <begin position="396"/>
        <end position="414"/>
    </location>
</feature>
<keyword evidence="4" id="KW-1185">Reference proteome</keyword>
<gene>
    <name evidence="3" type="ORF">SAMN04488090_1179</name>
</gene>
<dbReference type="EMBL" id="FNGS01000002">
    <property type="protein sequence ID" value="SDL54724.1"/>
    <property type="molecule type" value="Genomic_DNA"/>
</dbReference>
<evidence type="ECO:0000313" key="4">
    <source>
        <dbReference type="Proteomes" id="UP000198901"/>
    </source>
</evidence>
<feature type="transmembrane region" description="Helical" evidence="1">
    <location>
        <begin position="162"/>
        <end position="179"/>
    </location>
</feature>
<dbReference type="GO" id="GO:0016746">
    <property type="term" value="F:acyltransferase activity"/>
    <property type="evidence" value="ECO:0007669"/>
    <property type="project" value="UniProtKB-KW"/>
</dbReference>
<feature type="transmembrane region" description="Helical" evidence="1">
    <location>
        <begin position="132"/>
        <end position="150"/>
    </location>
</feature>
<feature type="transmembrane region" description="Helical" evidence="1">
    <location>
        <begin position="106"/>
        <end position="125"/>
    </location>
</feature>
<dbReference type="InterPro" id="IPR012429">
    <property type="entry name" value="HGSNAT_cat"/>
</dbReference>
<feature type="transmembrane region" description="Helical" evidence="1">
    <location>
        <begin position="276"/>
        <end position="294"/>
    </location>
</feature>
<organism evidence="3 4">
    <name type="scientific">Siphonobacter aquaeclarae</name>
    <dbReference type="NCBI Taxonomy" id="563176"/>
    <lineage>
        <taxon>Bacteria</taxon>
        <taxon>Pseudomonadati</taxon>
        <taxon>Bacteroidota</taxon>
        <taxon>Cytophagia</taxon>
        <taxon>Cytophagales</taxon>
        <taxon>Cytophagaceae</taxon>
        <taxon>Siphonobacter</taxon>
    </lineage>
</organism>
<feature type="domain" description="Heparan-alpha-glucosaminide N-acetyltransferase catalytic" evidence="2">
    <location>
        <begin position="4"/>
        <end position="94"/>
    </location>
</feature>
<keyword evidence="1" id="KW-1133">Transmembrane helix</keyword>
<evidence type="ECO:0000313" key="3">
    <source>
        <dbReference type="EMBL" id="SDL54724.1"/>
    </source>
</evidence>
<keyword evidence="3" id="KW-0808">Transferase</keyword>
<reference evidence="3 4" key="1">
    <citation type="submission" date="2016-10" db="EMBL/GenBank/DDBJ databases">
        <authorList>
            <person name="de Groot N.N."/>
        </authorList>
    </citation>
    <scope>NUCLEOTIDE SEQUENCE [LARGE SCALE GENOMIC DNA]</scope>
    <source>
        <strain evidence="3 4">DSM 21668</strain>
    </source>
</reference>
<accession>A0A1G9KYT9</accession>
<feature type="transmembrane region" description="Helical" evidence="1">
    <location>
        <begin position="48"/>
        <end position="66"/>
    </location>
</feature>
<evidence type="ECO:0000256" key="1">
    <source>
        <dbReference type="SAM" id="Phobius"/>
    </source>
</evidence>
<dbReference type="AlphaFoldDB" id="A0A1G9KYT9"/>
<proteinExistence type="predicted"/>
<dbReference type="OrthoDB" id="9788724at2"/>
<protein>
    <submittedName>
        <fullName evidence="3">Predicted acyltransferase</fullName>
    </submittedName>
</protein>
<keyword evidence="1" id="KW-0472">Membrane</keyword>
<dbReference type="Pfam" id="PF07786">
    <property type="entry name" value="HGSNAT_cat"/>
    <property type="match status" value="1"/>
</dbReference>
<keyword evidence="3" id="KW-0012">Acyltransferase</keyword>
<feature type="transmembrane region" description="Helical" evidence="1">
    <location>
        <begin position="243"/>
        <end position="264"/>
    </location>
</feature>
<feature type="transmembrane region" description="Helical" evidence="1">
    <location>
        <begin position="186"/>
        <end position="205"/>
    </location>
</feature>
<dbReference type="STRING" id="563176.SAMN04488090_1179"/>
<sequence>MKNRLISLDVLRGLTIMLMTVVNNPGDWGNVFPPFLHAEWHGCTPTDLVFPTFLLIVGISAVLAMPTRKNTPEVRQKILIRTLRIFTLGWFLFFFSKIHIGSLEGLPLLGVRLLITAVVSAALFTEYDRKKQLYVVSGIFLGMIVLAFGGFEDYSTVRIPGVLQRIAVVYAVISFLYLNTTPRTQAIIAAGLLLLYWGLMTLVPVPGFGPANLEKGTNLAGWVDNLLLPGHLWASAKTWDPEGILSTLPAIATGIAGLLTGWLLQRPVPAQAKAVNLLLAGAGGIIAGWLWGQVFPINKSLWTSSYVLYAAGWGVVSLAVLYYLIDVKGWKAWTKPFVMFGVNPMIVFFFSGIVPRVLTAIKVGDPADPSKEISLQSFLYKHQLAPLFADPRAASLSWALLYLLFWFGVVYVLYRRGVVVKV</sequence>
<evidence type="ECO:0000259" key="2">
    <source>
        <dbReference type="Pfam" id="PF07786"/>
    </source>
</evidence>